<name>A0A397UY81_9GLOM</name>
<keyword evidence="2" id="KW-0418">Kinase</keyword>
<dbReference type="AlphaFoldDB" id="A0A397UY81"/>
<dbReference type="InterPro" id="IPR000719">
    <property type="entry name" value="Prot_kinase_dom"/>
</dbReference>
<dbReference type="GO" id="GO:0005737">
    <property type="term" value="C:cytoplasm"/>
    <property type="evidence" value="ECO:0007669"/>
    <property type="project" value="TreeGrafter"/>
</dbReference>
<evidence type="ECO:0000313" key="3">
    <source>
        <dbReference type="Proteomes" id="UP000266673"/>
    </source>
</evidence>
<dbReference type="InterPro" id="IPR001245">
    <property type="entry name" value="Ser-Thr/Tyr_kinase_cat_dom"/>
</dbReference>
<evidence type="ECO:0000259" key="1">
    <source>
        <dbReference type="PROSITE" id="PS50011"/>
    </source>
</evidence>
<sequence>MEKKKILLLSIAMDLQMIHSQGLIHRDLHSGNILQDNLDNAYIADLGLSISVNKALESGRHGVCGILPYVAPESLDRGQYTTASDIYSFGIIMWEILYGKSVSYNQEFGSQLQMEICHNGLRPAIINGSPQCYINLMKKCWENEPINRPSATSICEILTEWQSNENILSELTKSDKILKNIESTFIRTYPDDVYKSKFIECTASLYQDSELNELNITE</sequence>
<feature type="domain" description="Protein kinase" evidence="1">
    <location>
        <begin position="1"/>
        <end position="162"/>
    </location>
</feature>
<dbReference type="EMBL" id="QKWP01001049">
    <property type="protein sequence ID" value="RIB12196.1"/>
    <property type="molecule type" value="Genomic_DNA"/>
</dbReference>
<dbReference type="PANTHER" id="PTHR23257">
    <property type="entry name" value="SERINE-THREONINE PROTEIN KINASE"/>
    <property type="match status" value="1"/>
</dbReference>
<dbReference type="PRINTS" id="PR00109">
    <property type="entry name" value="TYRKINASE"/>
</dbReference>
<reference evidence="2 3" key="1">
    <citation type="submission" date="2018-06" db="EMBL/GenBank/DDBJ databases">
        <title>Comparative genomics reveals the genomic features of Rhizophagus irregularis, R. cerebriforme, R. diaphanum and Gigaspora rosea, and their symbiotic lifestyle signature.</title>
        <authorList>
            <person name="Morin E."/>
            <person name="San Clemente H."/>
            <person name="Chen E.C.H."/>
            <person name="De La Providencia I."/>
            <person name="Hainaut M."/>
            <person name="Kuo A."/>
            <person name="Kohler A."/>
            <person name="Murat C."/>
            <person name="Tang N."/>
            <person name="Roy S."/>
            <person name="Loubradou J."/>
            <person name="Henrissat B."/>
            <person name="Grigoriev I.V."/>
            <person name="Corradi N."/>
            <person name="Roux C."/>
            <person name="Martin F.M."/>
        </authorList>
    </citation>
    <scope>NUCLEOTIDE SEQUENCE [LARGE SCALE GENOMIC DNA]</scope>
    <source>
        <strain evidence="2 3">DAOM 194757</strain>
    </source>
</reference>
<accession>A0A397UY81</accession>
<dbReference type="OrthoDB" id="4062651at2759"/>
<proteinExistence type="predicted"/>
<keyword evidence="3" id="KW-1185">Reference proteome</keyword>
<dbReference type="GO" id="GO:0004672">
    <property type="term" value="F:protein kinase activity"/>
    <property type="evidence" value="ECO:0007669"/>
    <property type="project" value="InterPro"/>
</dbReference>
<dbReference type="Pfam" id="PF07714">
    <property type="entry name" value="PK_Tyr_Ser-Thr"/>
    <property type="match status" value="1"/>
</dbReference>
<dbReference type="Proteomes" id="UP000266673">
    <property type="component" value="Unassembled WGS sequence"/>
</dbReference>
<keyword evidence="2" id="KW-0808">Transferase</keyword>
<dbReference type="GO" id="GO:0007165">
    <property type="term" value="P:signal transduction"/>
    <property type="evidence" value="ECO:0007669"/>
    <property type="project" value="TreeGrafter"/>
</dbReference>
<protein>
    <submittedName>
        <fullName evidence="2">Kinase-like domain-containing protein</fullName>
    </submittedName>
</protein>
<dbReference type="STRING" id="44941.A0A397UY81"/>
<dbReference type="GO" id="GO:0005524">
    <property type="term" value="F:ATP binding"/>
    <property type="evidence" value="ECO:0007669"/>
    <property type="project" value="InterPro"/>
</dbReference>
<dbReference type="PROSITE" id="PS50011">
    <property type="entry name" value="PROTEIN_KINASE_DOM"/>
    <property type="match status" value="1"/>
</dbReference>
<organism evidence="2 3">
    <name type="scientific">Gigaspora rosea</name>
    <dbReference type="NCBI Taxonomy" id="44941"/>
    <lineage>
        <taxon>Eukaryota</taxon>
        <taxon>Fungi</taxon>
        <taxon>Fungi incertae sedis</taxon>
        <taxon>Mucoromycota</taxon>
        <taxon>Glomeromycotina</taxon>
        <taxon>Glomeromycetes</taxon>
        <taxon>Diversisporales</taxon>
        <taxon>Gigasporaceae</taxon>
        <taxon>Gigaspora</taxon>
    </lineage>
</organism>
<comment type="caution">
    <text evidence="2">The sequence shown here is derived from an EMBL/GenBank/DDBJ whole genome shotgun (WGS) entry which is preliminary data.</text>
</comment>
<dbReference type="InterPro" id="IPR050167">
    <property type="entry name" value="Ser_Thr_protein_kinase"/>
</dbReference>
<dbReference type="SUPFAM" id="SSF56112">
    <property type="entry name" value="Protein kinase-like (PK-like)"/>
    <property type="match status" value="1"/>
</dbReference>
<evidence type="ECO:0000313" key="2">
    <source>
        <dbReference type="EMBL" id="RIB12196.1"/>
    </source>
</evidence>
<gene>
    <name evidence="2" type="ORF">C2G38_2019930</name>
</gene>
<dbReference type="InterPro" id="IPR011009">
    <property type="entry name" value="Kinase-like_dom_sf"/>
</dbReference>
<dbReference type="Gene3D" id="1.10.510.10">
    <property type="entry name" value="Transferase(Phosphotransferase) domain 1"/>
    <property type="match status" value="1"/>
</dbReference>